<dbReference type="Pfam" id="PF19660">
    <property type="entry name" value="DUF6163"/>
    <property type="match status" value="1"/>
</dbReference>
<evidence type="ECO:0000313" key="2">
    <source>
        <dbReference type="EMBL" id="PKR90319.1"/>
    </source>
</evidence>
<sequence length="144" mass="15929">MSGNGDTRQSEGLDASLWSRFDARLTLVIYVRFLSTVFLVAGLFRWATILGFGVPSGNFLTLSSPVIVATLFFAVADLVAAVGLWLLASWGTVVWMISALTETALYSAYNPQFGRNYPLMIFHIGTVALYAVLSAYYERTRDRL</sequence>
<evidence type="ECO:0000256" key="1">
    <source>
        <dbReference type="SAM" id="Phobius"/>
    </source>
</evidence>
<dbReference type="InterPro" id="IPR046161">
    <property type="entry name" value="DUF6163"/>
</dbReference>
<feature type="transmembrane region" description="Helical" evidence="1">
    <location>
        <begin position="66"/>
        <end position="97"/>
    </location>
</feature>
<evidence type="ECO:0008006" key="4">
    <source>
        <dbReference type="Google" id="ProtNLM"/>
    </source>
</evidence>
<proteinExistence type="predicted"/>
<keyword evidence="1" id="KW-0812">Transmembrane</keyword>
<comment type="caution">
    <text evidence="2">The sequence shown here is derived from an EMBL/GenBank/DDBJ whole genome shotgun (WGS) entry which is preliminary data.</text>
</comment>
<feature type="transmembrane region" description="Helical" evidence="1">
    <location>
        <begin position="27"/>
        <end position="54"/>
    </location>
</feature>
<protein>
    <recommendedName>
        <fullName evidence="4">DoxX family protein</fullName>
    </recommendedName>
</protein>
<dbReference type="EMBL" id="PJNW01000002">
    <property type="protein sequence ID" value="PKR90319.1"/>
    <property type="molecule type" value="Genomic_DNA"/>
</dbReference>
<accession>A0A1I4QYW2</accession>
<reference evidence="2 3" key="1">
    <citation type="submission" date="2017-12" db="EMBL/GenBank/DDBJ databases">
        <title>Anaerobic carbon monoxide metabolism by Pleomorphomonas carboxyditropha sp. nov., a new mesophilic hydrogenogenic carboxidotroph.</title>
        <authorList>
            <person name="Esquivel-Elizondo S."/>
            <person name="Krajmalnik-Brown R."/>
        </authorList>
    </citation>
    <scope>NUCLEOTIDE SEQUENCE [LARGE SCALE GENOMIC DNA]</scope>
    <source>
        <strain evidence="2 3">R5-392</strain>
    </source>
</reference>
<dbReference type="OrthoDB" id="7843623at2"/>
<dbReference type="Proteomes" id="UP000233491">
    <property type="component" value="Unassembled WGS sequence"/>
</dbReference>
<evidence type="ECO:0000313" key="3">
    <source>
        <dbReference type="Proteomes" id="UP000233491"/>
    </source>
</evidence>
<keyword evidence="3" id="KW-1185">Reference proteome</keyword>
<dbReference type="RefSeq" id="WP_101287414.1">
    <property type="nucleotide sequence ID" value="NZ_FOUQ01000001.1"/>
</dbReference>
<organism evidence="2 3">
    <name type="scientific">Pleomorphomonas diazotrophica</name>
    <dbReference type="NCBI Taxonomy" id="1166257"/>
    <lineage>
        <taxon>Bacteria</taxon>
        <taxon>Pseudomonadati</taxon>
        <taxon>Pseudomonadota</taxon>
        <taxon>Alphaproteobacteria</taxon>
        <taxon>Hyphomicrobiales</taxon>
        <taxon>Pleomorphomonadaceae</taxon>
        <taxon>Pleomorphomonas</taxon>
    </lineage>
</organism>
<keyword evidence="1" id="KW-0472">Membrane</keyword>
<gene>
    <name evidence="2" type="ORF">CXZ10_02755</name>
</gene>
<name>A0A1I4QYW2_9HYPH</name>
<dbReference type="AlphaFoldDB" id="A0A1I4QYW2"/>
<feature type="transmembrane region" description="Helical" evidence="1">
    <location>
        <begin position="117"/>
        <end position="137"/>
    </location>
</feature>
<keyword evidence="1" id="KW-1133">Transmembrane helix</keyword>